<keyword evidence="12" id="KW-0012">Acyltransferase</keyword>
<feature type="binding site" evidence="9">
    <location>
        <position position="34"/>
    </location>
    <ligand>
        <name>substrate</name>
    </ligand>
</feature>
<evidence type="ECO:0000256" key="3">
    <source>
        <dbReference type="ARBA" id="ARBA00010008"/>
    </source>
</evidence>
<dbReference type="Proteomes" id="UP000255248">
    <property type="component" value="Unassembled WGS sequence"/>
</dbReference>
<feature type="modified residue" description="N6-(pyridoxal phosphate)lysine" evidence="9 10">
    <location>
        <position position="249"/>
    </location>
</feature>
<evidence type="ECO:0000259" key="11">
    <source>
        <dbReference type="Pfam" id="PF00155"/>
    </source>
</evidence>
<dbReference type="InterPro" id="IPR015424">
    <property type="entry name" value="PyrdxlP-dep_Trfase"/>
</dbReference>
<dbReference type="PROSITE" id="PS00599">
    <property type="entry name" value="AA_TRANSFER_CLASS_2"/>
    <property type="match status" value="1"/>
</dbReference>
<dbReference type="Gene3D" id="3.90.1150.10">
    <property type="entry name" value="Aspartate Aminotransferase, domain 1"/>
    <property type="match status" value="1"/>
</dbReference>
<evidence type="ECO:0000256" key="9">
    <source>
        <dbReference type="HAMAP-Rule" id="MF_01693"/>
    </source>
</evidence>
<feature type="binding site" evidence="9">
    <location>
        <position position="220"/>
    </location>
    <ligand>
        <name>pyridoxal 5'-phosphate</name>
        <dbReference type="ChEBI" id="CHEBI:597326"/>
    </ligand>
</feature>
<feature type="binding site" evidence="9">
    <location>
        <position position="192"/>
    </location>
    <ligand>
        <name>pyridoxal 5'-phosphate</name>
        <dbReference type="ChEBI" id="CHEBI:597326"/>
    </ligand>
</feature>
<keyword evidence="6 9" id="KW-0093">Biotin biosynthesis</keyword>
<comment type="catalytic activity">
    <reaction evidence="8 9">
        <text>6-carboxyhexanoyl-[ACP] + L-alanine + H(+) = (8S)-8-amino-7-oxononanoate + holo-[ACP] + CO2</text>
        <dbReference type="Rhea" id="RHEA:42288"/>
        <dbReference type="Rhea" id="RHEA-COMP:9685"/>
        <dbReference type="Rhea" id="RHEA-COMP:9955"/>
        <dbReference type="ChEBI" id="CHEBI:15378"/>
        <dbReference type="ChEBI" id="CHEBI:16526"/>
        <dbReference type="ChEBI" id="CHEBI:57972"/>
        <dbReference type="ChEBI" id="CHEBI:64479"/>
        <dbReference type="ChEBI" id="CHEBI:78846"/>
        <dbReference type="ChEBI" id="CHEBI:149468"/>
        <dbReference type="EC" id="2.3.1.47"/>
    </reaction>
</comment>
<organism evidence="12 13">
    <name type="scientific">Edwardsiella hoshinae</name>
    <dbReference type="NCBI Taxonomy" id="93378"/>
    <lineage>
        <taxon>Bacteria</taxon>
        <taxon>Pseudomonadati</taxon>
        <taxon>Pseudomonadota</taxon>
        <taxon>Gammaproteobacteria</taxon>
        <taxon>Enterobacterales</taxon>
        <taxon>Hafniaceae</taxon>
        <taxon>Edwardsiella</taxon>
    </lineage>
</organism>
<comment type="function">
    <text evidence="9">Catalyzes the decarboxylative condensation of pimeloyl-[acyl-carrier protein] and L-alanine to produce 8-amino-7-oxononanoate (AON), [acyl-carrier protein], and carbon dioxide.</text>
</comment>
<dbReference type="InterPro" id="IPR022834">
    <property type="entry name" value="AONS_Proteobacteria"/>
</dbReference>
<evidence type="ECO:0000256" key="6">
    <source>
        <dbReference type="ARBA" id="ARBA00022756"/>
    </source>
</evidence>
<reference evidence="12 13" key="1">
    <citation type="submission" date="2018-06" db="EMBL/GenBank/DDBJ databases">
        <authorList>
            <consortium name="Pathogen Informatics"/>
            <person name="Doyle S."/>
        </authorList>
    </citation>
    <scope>NUCLEOTIDE SEQUENCE [LARGE SCALE GENOMIC DNA]</scope>
    <source>
        <strain evidence="12 13">NCTC12121</strain>
    </source>
</reference>
<dbReference type="Gene3D" id="3.40.640.10">
    <property type="entry name" value="Type I PLP-dependent aspartate aminotransferase-like (Major domain)"/>
    <property type="match status" value="1"/>
</dbReference>
<evidence type="ECO:0000256" key="5">
    <source>
        <dbReference type="ARBA" id="ARBA00022679"/>
    </source>
</evidence>
<evidence type="ECO:0000313" key="13">
    <source>
        <dbReference type="Proteomes" id="UP000255248"/>
    </source>
</evidence>
<evidence type="ECO:0000256" key="7">
    <source>
        <dbReference type="ARBA" id="ARBA00022898"/>
    </source>
</evidence>
<dbReference type="HAMAP" id="MF_01693">
    <property type="entry name" value="BioF_aminotrans_2"/>
    <property type="match status" value="1"/>
</dbReference>
<dbReference type="InterPro" id="IPR050087">
    <property type="entry name" value="AON_synthase_class-II"/>
</dbReference>
<evidence type="ECO:0000256" key="2">
    <source>
        <dbReference type="ARBA" id="ARBA00004746"/>
    </source>
</evidence>
<dbReference type="SUPFAM" id="SSF53383">
    <property type="entry name" value="PLP-dependent transferases"/>
    <property type="match status" value="1"/>
</dbReference>
<name>A0A376DAC5_9GAMM</name>
<evidence type="ECO:0000256" key="10">
    <source>
        <dbReference type="PIRSR" id="PIRSR604723-51"/>
    </source>
</evidence>
<comment type="subunit">
    <text evidence="4 9">Homodimer.</text>
</comment>
<dbReference type="GO" id="GO:0009102">
    <property type="term" value="P:biotin biosynthetic process"/>
    <property type="evidence" value="ECO:0007669"/>
    <property type="project" value="UniProtKB-UniRule"/>
</dbReference>
<dbReference type="STRING" id="93378.A9798_04610"/>
<gene>
    <name evidence="9 12" type="primary">bioF</name>
    <name evidence="12" type="ORF">NCTC12121_00998</name>
</gene>
<dbReference type="AlphaFoldDB" id="A0A376DAC5"/>
<dbReference type="GO" id="GO:0008710">
    <property type="term" value="F:8-amino-7-oxononanoate synthase activity"/>
    <property type="evidence" value="ECO:0007669"/>
    <property type="project" value="UniProtKB-UniRule"/>
</dbReference>
<keyword evidence="5 9" id="KW-0808">Transferase</keyword>
<sequence length="396" mass="42455">MPIATCSTTRRADMGWQTRLAQALAARQAADAYRRRTVREAPGGREIVIDGRRYLNFAANDYLGLSQHPAPIAAWQQGLARYGSGAGGSGHVTGHTTAHAALEAALADWLGYPRALLFISGFAANQALILALMQRQDRVLADKLSHASLMEAAMLAPSQLRRFQHNHPASLARLLAAPHDGESLVVTEGIFSMDGDSAPLAALRTLCDRHAAWLMVDDAHGVGVCGREGRGSCDAQGVRPDLLIVTFGKAFGISGAALLCSESLAEYLLQFARHLIYSTSMPPAQACALLSALQVVRQADEERARLARHVARFRQALAGGRWRLADSPSAIQPLIVGENQAALDLAQRLRARGLWVGAMRPPTVPPGSARLRITLSAAHQTQDIERLLEALDDAGA</sequence>
<dbReference type="InterPro" id="IPR004723">
    <property type="entry name" value="AONS_Archaea/Proteobacteria"/>
</dbReference>
<dbReference type="EC" id="2.3.1.47" evidence="9"/>
<dbReference type="PANTHER" id="PTHR13693">
    <property type="entry name" value="CLASS II AMINOTRANSFERASE/8-AMINO-7-OXONONANOATE SYNTHASE"/>
    <property type="match status" value="1"/>
</dbReference>
<dbReference type="InterPro" id="IPR001917">
    <property type="entry name" value="Aminotrans_II_pyridoxalP_BS"/>
</dbReference>
<evidence type="ECO:0000256" key="8">
    <source>
        <dbReference type="ARBA" id="ARBA00047715"/>
    </source>
</evidence>
<accession>A0A376DAC5</accession>
<feature type="domain" description="Aminotransferase class I/classII large" evidence="11">
    <location>
        <begin position="54"/>
        <end position="391"/>
    </location>
</feature>
<feature type="binding site" evidence="9">
    <location>
        <position position="363"/>
    </location>
    <ligand>
        <name>substrate</name>
    </ligand>
</feature>
<dbReference type="Pfam" id="PF00155">
    <property type="entry name" value="Aminotran_1_2"/>
    <property type="match status" value="1"/>
</dbReference>
<dbReference type="PANTHER" id="PTHR13693:SF100">
    <property type="entry name" value="8-AMINO-7-OXONONANOATE SYNTHASE"/>
    <property type="match status" value="1"/>
</dbReference>
<dbReference type="GO" id="GO:0030170">
    <property type="term" value="F:pyridoxal phosphate binding"/>
    <property type="evidence" value="ECO:0007669"/>
    <property type="project" value="UniProtKB-UniRule"/>
</dbReference>
<proteinExistence type="inferred from homology"/>
<feature type="binding site" evidence="9">
    <location>
        <position position="246"/>
    </location>
    <ligand>
        <name>pyridoxal 5'-phosphate</name>
        <dbReference type="ChEBI" id="CHEBI:597326"/>
    </ligand>
</feature>
<feature type="binding site" evidence="9">
    <location>
        <begin position="121"/>
        <end position="122"/>
    </location>
    <ligand>
        <name>pyridoxal 5'-phosphate</name>
        <dbReference type="ChEBI" id="CHEBI:597326"/>
    </ligand>
</feature>
<comment type="similarity">
    <text evidence="3 9">Belongs to the class-II pyridoxal-phosphate-dependent aminotransferase family. BioF subfamily.</text>
</comment>
<evidence type="ECO:0000256" key="1">
    <source>
        <dbReference type="ARBA" id="ARBA00001933"/>
    </source>
</evidence>
<evidence type="ECO:0000256" key="4">
    <source>
        <dbReference type="ARBA" id="ARBA00011738"/>
    </source>
</evidence>
<dbReference type="InterPro" id="IPR015422">
    <property type="entry name" value="PyrdxlP-dep_Trfase_small"/>
</dbReference>
<dbReference type="InterPro" id="IPR015421">
    <property type="entry name" value="PyrdxlP-dep_Trfase_major"/>
</dbReference>
<dbReference type="EMBL" id="UFXZ01000001">
    <property type="protein sequence ID" value="STC85868.1"/>
    <property type="molecule type" value="Genomic_DNA"/>
</dbReference>
<comment type="pathway">
    <text evidence="2 9">Cofactor biosynthesis; biotin biosynthesis.</text>
</comment>
<dbReference type="NCBIfam" id="TIGR00858">
    <property type="entry name" value="bioF"/>
    <property type="match status" value="1"/>
</dbReference>
<evidence type="ECO:0000313" key="12">
    <source>
        <dbReference type="EMBL" id="STC85868.1"/>
    </source>
</evidence>
<dbReference type="UniPathway" id="UPA00078"/>
<feature type="binding site" evidence="9">
    <location>
        <position position="146"/>
    </location>
    <ligand>
        <name>substrate</name>
    </ligand>
</feature>
<protein>
    <recommendedName>
        <fullName evidence="9">8-amino-7-oxononanoate synthase</fullName>
        <shortName evidence="9">AONS</shortName>
        <ecNumber evidence="9">2.3.1.47</ecNumber>
    </recommendedName>
    <alternativeName>
        <fullName evidence="9">7-keto-8-amino-pelargonic acid synthase</fullName>
        <shortName evidence="9">7-KAP synthase</shortName>
        <shortName evidence="9">KAPA synthase</shortName>
    </alternativeName>
    <alternativeName>
        <fullName evidence="9">8-amino-7-ketopelargonate synthase</fullName>
    </alternativeName>
</protein>
<dbReference type="InterPro" id="IPR004839">
    <property type="entry name" value="Aminotransferase_I/II_large"/>
</dbReference>
<keyword evidence="7 9" id="KW-0663">Pyridoxal phosphate</keyword>
<dbReference type="CDD" id="cd06454">
    <property type="entry name" value="KBL_like"/>
    <property type="match status" value="1"/>
</dbReference>
<comment type="cofactor">
    <cofactor evidence="1 9 10">
        <name>pyridoxal 5'-phosphate</name>
        <dbReference type="ChEBI" id="CHEBI:597326"/>
    </cofactor>
</comment>